<proteinExistence type="predicted"/>
<keyword evidence="2" id="KW-1185">Reference proteome</keyword>
<accession>A0A6G1CZV7</accession>
<sequence length="70" mass="7759">MYVGQLFLSCAHQCQNQAPEARCEEITRIARCHASTKSHMRVAKSPVGDWGPACNSMSREKITDHLGWAG</sequence>
<dbReference type="EMBL" id="SPHZ02000007">
    <property type="protein sequence ID" value="KAF0905669.1"/>
    <property type="molecule type" value="Genomic_DNA"/>
</dbReference>
<comment type="caution">
    <text evidence="1">The sequence shown here is derived from an EMBL/GenBank/DDBJ whole genome shotgun (WGS) entry which is preliminary data.</text>
</comment>
<gene>
    <name evidence="1" type="ORF">E2562_007449</name>
</gene>
<evidence type="ECO:0000313" key="2">
    <source>
        <dbReference type="Proteomes" id="UP000479710"/>
    </source>
</evidence>
<dbReference type="AlphaFoldDB" id="A0A6G1CZV7"/>
<dbReference type="Proteomes" id="UP000479710">
    <property type="component" value="Unassembled WGS sequence"/>
</dbReference>
<protein>
    <submittedName>
        <fullName evidence="1">Uncharacterized protein</fullName>
    </submittedName>
</protein>
<name>A0A6G1CZV7_9ORYZ</name>
<evidence type="ECO:0000313" key="1">
    <source>
        <dbReference type="EMBL" id="KAF0905669.1"/>
    </source>
</evidence>
<reference evidence="1 2" key="1">
    <citation type="submission" date="2019-11" db="EMBL/GenBank/DDBJ databases">
        <title>Whole genome sequence of Oryza granulata.</title>
        <authorList>
            <person name="Li W."/>
        </authorList>
    </citation>
    <scope>NUCLEOTIDE SEQUENCE [LARGE SCALE GENOMIC DNA]</scope>
    <source>
        <strain evidence="2">cv. Menghai</strain>
        <tissue evidence="1">Leaf</tissue>
    </source>
</reference>
<organism evidence="1 2">
    <name type="scientific">Oryza meyeriana var. granulata</name>
    <dbReference type="NCBI Taxonomy" id="110450"/>
    <lineage>
        <taxon>Eukaryota</taxon>
        <taxon>Viridiplantae</taxon>
        <taxon>Streptophyta</taxon>
        <taxon>Embryophyta</taxon>
        <taxon>Tracheophyta</taxon>
        <taxon>Spermatophyta</taxon>
        <taxon>Magnoliopsida</taxon>
        <taxon>Liliopsida</taxon>
        <taxon>Poales</taxon>
        <taxon>Poaceae</taxon>
        <taxon>BOP clade</taxon>
        <taxon>Oryzoideae</taxon>
        <taxon>Oryzeae</taxon>
        <taxon>Oryzinae</taxon>
        <taxon>Oryza</taxon>
        <taxon>Oryza meyeriana</taxon>
    </lineage>
</organism>